<evidence type="ECO:0000256" key="1">
    <source>
        <dbReference type="SAM" id="MobiDB-lite"/>
    </source>
</evidence>
<feature type="compositionally biased region" description="Polar residues" evidence="1">
    <location>
        <begin position="1"/>
        <end position="16"/>
    </location>
</feature>
<reference evidence="2" key="2">
    <citation type="submission" date="2024-01" db="EMBL/GenBank/DDBJ databases">
        <title>Comparative genomics of Cryptococcus and Kwoniella reveals pathogenesis evolution and contrasting modes of karyotype evolution via chromosome fusion or intercentromeric recombination.</title>
        <authorList>
            <person name="Coelho M.A."/>
            <person name="David-Palma M."/>
            <person name="Shea T."/>
            <person name="Bowers K."/>
            <person name="McGinley-Smith S."/>
            <person name="Mohammad A.W."/>
            <person name="Gnirke A."/>
            <person name="Yurkov A.M."/>
            <person name="Nowrousian M."/>
            <person name="Sun S."/>
            <person name="Cuomo C.A."/>
            <person name="Heitman J."/>
        </authorList>
    </citation>
    <scope>NUCLEOTIDE SEQUENCE</scope>
    <source>
        <strain evidence="2">CBS 12478</strain>
    </source>
</reference>
<dbReference type="EMBL" id="CP144054">
    <property type="protein sequence ID" value="WWD18185.1"/>
    <property type="molecule type" value="Genomic_DNA"/>
</dbReference>
<keyword evidence="3" id="KW-1185">Reference proteome</keyword>
<dbReference type="Proteomes" id="UP000322225">
    <property type="component" value="Chromosome 4"/>
</dbReference>
<protein>
    <recommendedName>
        <fullName evidence="4">Mediator complex subunit 9</fullName>
    </recommendedName>
</protein>
<feature type="region of interest" description="Disordered" evidence="1">
    <location>
        <begin position="113"/>
        <end position="146"/>
    </location>
</feature>
<proteinExistence type="predicted"/>
<evidence type="ECO:0000313" key="3">
    <source>
        <dbReference type="Proteomes" id="UP000322225"/>
    </source>
</evidence>
<dbReference type="GeneID" id="43590511"/>
<feature type="region of interest" description="Disordered" evidence="1">
    <location>
        <begin position="1"/>
        <end position="24"/>
    </location>
</feature>
<gene>
    <name evidence="2" type="ORF">CI109_102634</name>
</gene>
<reference evidence="2" key="1">
    <citation type="submission" date="2017-08" db="EMBL/GenBank/DDBJ databases">
        <authorList>
            <person name="Cuomo C."/>
            <person name="Billmyre B."/>
            <person name="Heitman J."/>
        </authorList>
    </citation>
    <scope>NUCLEOTIDE SEQUENCE</scope>
    <source>
        <strain evidence="2">CBS 12478</strain>
    </source>
</reference>
<dbReference type="KEGG" id="ksn:43590511"/>
<evidence type="ECO:0000313" key="2">
    <source>
        <dbReference type="EMBL" id="WWD18185.1"/>
    </source>
</evidence>
<accession>A0AAJ8MUQ1</accession>
<dbReference type="AlphaFoldDB" id="A0AAJ8MUQ1"/>
<name>A0AAJ8MUQ1_9TREE</name>
<sequence length="146" mass="15740">MASNTVAPASQSTNPDPLQPGTFRSLLPTLDDILAILKEHGDSADRISPAQASEQVAPKARELAKAIEEMKVAAMSIPGGHLSTEEVKRLRGVLEEEGEKRRRILRAFGERDMPIVQEMGQRGTTSGIDGEMDGTSALPTPTLEHK</sequence>
<dbReference type="RefSeq" id="XP_031859374.2">
    <property type="nucleotide sequence ID" value="XM_032006353.2"/>
</dbReference>
<evidence type="ECO:0008006" key="4">
    <source>
        <dbReference type="Google" id="ProtNLM"/>
    </source>
</evidence>
<organism evidence="2 3">
    <name type="scientific">Kwoniella shandongensis</name>
    <dbReference type="NCBI Taxonomy" id="1734106"/>
    <lineage>
        <taxon>Eukaryota</taxon>
        <taxon>Fungi</taxon>
        <taxon>Dikarya</taxon>
        <taxon>Basidiomycota</taxon>
        <taxon>Agaricomycotina</taxon>
        <taxon>Tremellomycetes</taxon>
        <taxon>Tremellales</taxon>
        <taxon>Cryptococcaceae</taxon>
        <taxon>Kwoniella</taxon>
    </lineage>
</organism>